<dbReference type="STRING" id="1221996.QY95_03318"/>
<organism evidence="3 4">
    <name type="scientific">Bacillus thermotolerans</name>
    <name type="common">Quasibacillus thermotolerans</name>
    <dbReference type="NCBI Taxonomy" id="1221996"/>
    <lineage>
        <taxon>Bacteria</taxon>
        <taxon>Bacillati</taxon>
        <taxon>Bacillota</taxon>
        <taxon>Bacilli</taxon>
        <taxon>Bacillales</taxon>
        <taxon>Bacillaceae</taxon>
        <taxon>Bacillus</taxon>
    </lineage>
</organism>
<dbReference type="Pfam" id="PF12146">
    <property type="entry name" value="Hydrolase_4"/>
    <property type="match status" value="1"/>
</dbReference>
<dbReference type="SUPFAM" id="SSF53474">
    <property type="entry name" value="alpha/beta-Hydrolases"/>
    <property type="match status" value="1"/>
</dbReference>
<proteinExistence type="predicted"/>
<evidence type="ECO:0000313" key="4">
    <source>
        <dbReference type="Proteomes" id="UP000031563"/>
    </source>
</evidence>
<feature type="chain" id="PRO_5038903954" evidence="1">
    <location>
        <begin position="21"/>
        <end position="310"/>
    </location>
</feature>
<dbReference type="PANTHER" id="PTHR43358">
    <property type="entry name" value="ALPHA/BETA-HYDROLASE"/>
    <property type="match status" value="1"/>
</dbReference>
<dbReference type="AlphaFoldDB" id="A0A0F5IBX9"/>
<dbReference type="InterPro" id="IPR029058">
    <property type="entry name" value="AB_hydrolase_fold"/>
</dbReference>
<reference evidence="3" key="1">
    <citation type="submission" date="2015-02" db="EMBL/GenBank/DDBJ databases">
        <title>Genome Assembly of Bacillaceae bacterium MTCC 8252.</title>
        <authorList>
            <person name="Verma A."/>
            <person name="Khatri I."/>
            <person name="Mual P."/>
            <person name="Subramanian S."/>
            <person name="Krishnamurthi S."/>
        </authorList>
    </citation>
    <scope>NUCLEOTIDE SEQUENCE [LARGE SCALE GENOMIC DNA]</scope>
    <source>
        <strain evidence="3">MTCC 8252</strain>
    </source>
</reference>
<comment type="caution">
    <text evidence="3">The sequence shown here is derived from an EMBL/GenBank/DDBJ whole genome shotgun (WGS) entry which is preliminary data.</text>
</comment>
<gene>
    <name evidence="3" type="ORF">QY95_03318</name>
</gene>
<sequence length="310" mass="35259">MRKWLTALGVSAALTAAASAYLSGRVLHMSKKAETMIRQREIEAKRLDIHYYDQLPKEEAWIQSPFGYRLKAVFVTPHPGGPYMIFCHGVTETKTNSIKYMNIFLERGFNAIIYDHRRHGESGGTTTSYGYYEKDDLQAVVQELIRREGEGISFGIHGESMGAATALLYAGTVEDRADFYVADCPFSDFRAQVTHQMKREIKCAPSLLIRLTEWAVYVQDRFRIGDISPLKAVEHIRKPVLFIHSEEDDYILPDMTKELYEKKKGPKEIYLAPKGAHAQSYNEDPEAYAAAIDHFLAKHYRSHTNNTPAS</sequence>
<dbReference type="RefSeq" id="WP_040048226.1">
    <property type="nucleotide sequence ID" value="NZ_JWIR02000007.1"/>
</dbReference>
<dbReference type="EMBL" id="JWIR02000007">
    <property type="protein sequence ID" value="KKB42845.1"/>
    <property type="molecule type" value="Genomic_DNA"/>
</dbReference>
<dbReference type="Gene3D" id="3.40.50.1820">
    <property type="entry name" value="alpha/beta hydrolase"/>
    <property type="match status" value="1"/>
</dbReference>
<dbReference type="Proteomes" id="UP000031563">
    <property type="component" value="Unassembled WGS sequence"/>
</dbReference>
<accession>A0A0F5IBX9</accession>
<keyword evidence="4" id="KW-1185">Reference proteome</keyword>
<protein>
    <submittedName>
        <fullName evidence="3">YqkD</fullName>
    </submittedName>
</protein>
<dbReference type="InterPro" id="IPR052920">
    <property type="entry name" value="DNA-binding_regulatory"/>
</dbReference>
<dbReference type="OrthoDB" id="9776685at2"/>
<evidence type="ECO:0000256" key="1">
    <source>
        <dbReference type="SAM" id="SignalP"/>
    </source>
</evidence>
<dbReference type="InterPro" id="IPR022742">
    <property type="entry name" value="Hydrolase_4"/>
</dbReference>
<evidence type="ECO:0000313" key="3">
    <source>
        <dbReference type="EMBL" id="KKB42845.1"/>
    </source>
</evidence>
<feature type="domain" description="Serine aminopeptidase S33" evidence="2">
    <location>
        <begin position="84"/>
        <end position="199"/>
    </location>
</feature>
<dbReference type="PANTHER" id="PTHR43358:SF5">
    <property type="entry name" value="EXPORTED PROTEIN"/>
    <property type="match status" value="1"/>
</dbReference>
<evidence type="ECO:0000259" key="2">
    <source>
        <dbReference type="Pfam" id="PF12146"/>
    </source>
</evidence>
<keyword evidence="1" id="KW-0732">Signal</keyword>
<feature type="signal peptide" evidence="1">
    <location>
        <begin position="1"/>
        <end position="20"/>
    </location>
</feature>
<name>A0A0F5IBX9_BACTR</name>